<proteinExistence type="predicted"/>
<dbReference type="AlphaFoldDB" id="A0A5J4WJ47"/>
<dbReference type="OrthoDB" id="5332616at2759"/>
<accession>A0A5J4WJ47</accession>
<gene>
    <name evidence="1" type="ORF">EZS28_009553</name>
</gene>
<sequence>MKKIIDDYSKIYTWRKEPGDCNGDYFLPWYDYDLGQNSLSNFTEKITKIGCYYLSGYSCLNSEKIAAITILIRTGACAITAVQNELATIVD</sequence>
<dbReference type="EMBL" id="SNRW01001813">
    <property type="protein sequence ID" value="KAA6394921.1"/>
    <property type="molecule type" value="Genomic_DNA"/>
</dbReference>
<comment type="caution">
    <text evidence="1">The sequence shown here is derived from an EMBL/GenBank/DDBJ whole genome shotgun (WGS) entry which is preliminary data.</text>
</comment>
<organism evidence="1 2">
    <name type="scientific">Streblomastix strix</name>
    <dbReference type="NCBI Taxonomy" id="222440"/>
    <lineage>
        <taxon>Eukaryota</taxon>
        <taxon>Metamonada</taxon>
        <taxon>Preaxostyla</taxon>
        <taxon>Oxymonadida</taxon>
        <taxon>Streblomastigidae</taxon>
        <taxon>Streblomastix</taxon>
    </lineage>
</organism>
<protein>
    <submittedName>
        <fullName evidence="1">Uncharacterized protein</fullName>
    </submittedName>
</protein>
<dbReference type="Proteomes" id="UP000324800">
    <property type="component" value="Unassembled WGS sequence"/>
</dbReference>
<name>A0A5J4WJ47_9EUKA</name>
<evidence type="ECO:0000313" key="2">
    <source>
        <dbReference type="Proteomes" id="UP000324800"/>
    </source>
</evidence>
<reference evidence="1 2" key="1">
    <citation type="submission" date="2019-03" db="EMBL/GenBank/DDBJ databases">
        <title>Single cell metagenomics reveals metabolic interactions within the superorganism composed of flagellate Streblomastix strix and complex community of Bacteroidetes bacteria on its surface.</title>
        <authorList>
            <person name="Treitli S.C."/>
            <person name="Kolisko M."/>
            <person name="Husnik F."/>
            <person name="Keeling P."/>
            <person name="Hampl V."/>
        </authorList>
    </citation>
    <scope>NUCLEOTIDE SEQUENCE [LARGE SCALE GENOMIC DNA]</scope>
    <source>
        <strain evidence="1">ST1C</strain>
    </source>
</reference>
<evidence type="ECO:0000313" key="1">
    <source>
        <dbReference type="EMBL" id="KAA6394921.1"/>
    </source>
</evidence>